<dbReference type="PRINTS" id="PR00344">
    <property type="entry name" value="BCTRLSENSOR"/>
</dbReference>
<evidence type="ECO:0000256" key="6">
    <source>
        <dbReference type="ARBA" id="ARBA00022692"/>
    </source>
</evidence>
<evidence type="ECO:0000256" key="1">
    <source>
        <dbReference type="ARBA" id="ARBA00000085"/>
    </source>
</evidence>
<keyword evidence="9" id="KW-0067">ATP-binding</keyword>
<dbReference type="GO" id="GO:0005524">
    <property type="term" value="F:ATP binding"/>
    <property type="evidence" value="ECO:0007669"/>
    <property type="project" value="UniProtKB-KW"/>
</dbReference>
<dbReference type="GO" id="GO:0004673">
    <property type="term" value="F:protein histidine kinase activity"/>
    <property type="evidence" value="ECO:0007669"/>
    <property type="project" value="UniProtKB-EC"/>
</dbReference>
<dbReference type="InterPro" id="IPR005467">
    <property type="entry name" value="His_kinase_dom"/>
</dbReference>
<dbReference type="CDD" id="cd00130">
    <property type="entry name" value="PAS"/>
    <property type="match status" value="1"/>
</dbReference>
<evidence type="ECO:0000259" key="14">
    <source>
        <dbReference type="PROSITE" id="PS50112"/>
    </source>
</evidence>
<dbReference type="PANTHER" id="PTHR42878:SF7">
    <property type="entry name" value="SENSOR HISTIDINE KINASE GLRK"/>
    <property type="match status" value="1"/>
</dbReference>
<dbReference type="Pfam" id="PF08447">
    <property type="entry name" value="PAS_3"/>
    <property type="match status" value="1"/>
</dbReference>
<evidence type="ECO:0000256" key="3">
    <source>
        <dbReference type="ARBA" id="ARBA00012438"/>
    </source>
</evidence>
<dbReference type="Proteomes" id="UP000298471">
    <property type="component" value="Unassembled WGS sequence"/>
</dbReference>
<dbReference type="RefSeq" id="WP_135391480.1">
    <property type="nucleotide sequence ID" value="NZ_SRMB01000001.1"/>
</dbReference>
<reference evidence="15 16" key="1">
    <citation type="submission" date="2019-04" db="EMBL/GenBank/DDBJ databases">
        <authorList>
            <person name="Feng G."/>
            <person name="Zhang J."/>
            <person name="Zhu H."/>
        </authorList>
    </citation>
    <scope>NUCLEOTIDE SEQUENCE [LARGE SCALE GENOMIC DNA]</scope>
    <source>
        <strain evidence="15 16">9PBR-1</strain>
    </source>
</reference>
<evidence type="ECO:0000256" key="9">
    <source>
        <dbReference type="ARBA" id="ARBA00022840"/>
    </source>
</evidence>
<dbReference type="PROSITE" id="PS50109">
    <property type="entry name" value="HIS_KIN"/>
    <property type="match status" value="1"/>
</dbReference>
<dbReference type="Pfam" id="PF02518">
    <property type="entry name" value="HATPase_c"/>
    <property type="match status" value="1"/>
</dbReference>
<dbReference type="InterPro" id="IPR050351">
    <property type="entry name" value="BphY/WalK/GraS-like"/>
</dbReference>
<dbReference type="FunFam" id="3.30.565.10:FF:000006">
    <property type="entry name" value="Sensor histidine kinase WalK"/>
    <property type="match status" value="1"/>
</dbReference>
<comment type="catalytic activity">
    <reaction evidence="1">
        <text>ATP + protein L-histidine = ADP + protein N-phospho-L-histidine.</text>
        <dbReference type="EC" id="2.7.13.3"/>
    </reaction>
</comment>
<dbReference type="GO" id="GO:0016020">
    <property type="term" value="C:membrane"/>
    <property type="evidence" value="ECO:0007669"/>
    <property type="project" value="UniProtKB-SubCell"/>
</dbReference>
<evidence type="ECO:0000256" key="10">
    <source>
        <dbReference type="ARBA" id="ARBA00022989"/>
    </source>
</evidence>
<dbReference type="Gene3D" id="3.30.450.20">
    <property type="entry name" value="PAS domain"/>
    <property type="match status" value="1"/>
</dbReference>
<dbReference type="InterPro" id="IPR000014">
    <property type="entry name" value="PAS"/>
</dbReference>
<comment type="subcellular location">
    <subcellularLocation>
        <location evidence="2">Membrane</location>
        <topology evidence="2">Multi-pass membrane protein</topology>
    </subcellularLocation>
</comment>
<sequence length="361" mass="41002">MPLPDFFTRFIEEASQLFFVYNLDSHQVTYVNQAYHTVLGGNPAQVNAELPDLLARLHPEDIAYLRQQVQHWSQGELPEAVEFRLLRPDGSEQWLCLTPHLEQQANDPHQLGGFLTDTTASKESIANANKFNNKKNATLEILSHDLAGPFTLLEQMGDYFLEQVQPLQNARLNEMLGVMKATCADGVNLIRDFVDDEFMQSVNVELKRERVDLVEKLAFMMEEYQRSERHIAKHFVFAPAQVPIYVQLDENKFMQVMNNLLSNAIKFTHDDGVIQVGIEPLPGQVLVTVRDNGIGIADQLHPILFERFTKARRPGLRGEKTTGLGMSIIKTIVELHDGRIWFDSAENQGATFFIELPTLEG</sequence>
<dbReference type="SMART" id="SM00387">
    <property type="entry name" value="HATPase_c"/>
    <property type="match status" value="1"/>
</dbReference>
<dbReference type="CDD" id="cd00075">
    <property type="entry name" value="HATPase"/>
    <property type="match status" value="1"/>
</dbReference>
<keyword evidence="4" id="KW-0597">Phosphoprotein</keyword>
<dbReference type="PROSITE" id="PS50112">
    <property type="entry name" value="PAS"/>
    <property type="match status" value="1"/>
</dbReference>
<dbReference type="InterPro" id="IPR003594">
    <property type="entry name" value="HATPase_dom"/>
</dbReference>
<organism evidence="15 16">
    <name type="scientific">Hymenobacter metallicola</name>
    <dbReference type="NCBI Taxonomy" id="2563114"/>
    <lineage>
        <taxon>Bacteria</taxon>
        <taxon>Pseudomonadati</taxon>
        <taxon>Bacteroidota</taxon>
        <taxon>Cytophagia</taxon>
        <taxon>Cytophagales</taxon>
        <taxon>Hymenobacteraceae</taxon>
        <taxon>Hymenobacter</taxon>
    </lineage>
</organism>
<dbReference type="InterPro" id="IPR036890">
    <property type="entry name" value="HATPase_C_sf"/>
</dbReference>
<keyword evidence="10" id="KW-1133">Transmembrane helix</keyword>
<dbReference type="SUPFAM" id="SSF55785">
    <property type="entry name" value="PYP-like sensor domain (PAS domain)"/>
    <property type="match status" value="1"/>
</dbReference>
<feature type="domain" description="PAS" evidence="14">
    <location>
        <begin position="3"/>
        <end position="76"/>
    </location>
</feature>
<evidence type="ECO:0000256" key="4">
    <source>
        <dbReference type="ARBA" id="ARBA00022553"/>
    </source>
</evidence>
<keyword evidence="12" id="KW-0472">Membrane</keyword>
<feature type="domain" description="Histidine kinase" evidence="13">
    <location>
        <begin position="141"/>
        <end position="360"/>
    </location>
</feature>
<dbReference type="SMART" id="SM00091">
    <property type="entry name" value="PAS"/>
    <property type="match status" value="1"/>
</dbReference>
<evidence type="ECO:0000313" key="16">
    <source>
        <dbReference type="Proteomes" id="UP000298471"/>
    </source>
</evidence>
<gene>
    <name evidence="15" type="ORF">E5K02_01180</name>
</gene>
<dbReference type="AlphaFoldDB" id="A0A4Z0QDI2"/>
<dbReference type="EMBL" id="SRMB01000001">
    <property type="protein sequence ID" value="TGE28107.1"/>
    <property type="molecule type" value="Genomic_DNA"/>
</dbReference>
<dbReference type="GO" id="GO:0007234">
    <property type="term" value="P:osmosensory signaling via phosphorelay pathway"/>
    <property type="evidence" value="ECO:0007669"/>
    <property type="project" value="TreeGrafter"/>
</dbReference>
<dbReference type="GO" id="GO:0030295">
    <property type="term" value="F:protein kinase activator activity"/>
    <property type="evidence" value="ECO:0007669"/>
    <property type="project" value="TreeGrafter"/>
</dbReference>
<evidence type="ECO:0000256" key="11">
    <source>
        <dbReference type="ARBA" id="ARBA00023012"/>
    </source>
</evidence>
<protein>
    <recommendedName>
        <fullName evidence="3">histidine kinase</fullName>
        <ecNumber evidence="3">2.7.13.3</ecNumber>
    </recommendedName>
</protein>
<keyword evidence="11" id="KW-0902">Two-component regulatory system</keyword>
<dbReference type="EC" id="2.7.13.3" evidence="3"/>
<dbReference type="Gene3D" id="3.30.565.10">
    <property type="entry name" value="Histidine kinase-like ATPase, C-terminal domain"/>
    <property type="match status" value="1"/>
</dbReference>
<dbReference type="InterPro" id="IPR013655">
    <property type="entry name" value="PAS_fold_3"/>
</dbReference>
<dbReference type="InterPro" id="IPR004358">
    <property type="entry name" value="Sig_transdc_His_kin-like_C"/>
</dbReference>
<dbReference type="SUPFAM" id="SSF55874">
    <property type="entry name" value="ATPase domain of HSP90 chaperone/DNA topoisomerase II/histidine kinase"/>
    <property type="match status" value="1"/>
</dbReference>
<keyword evidence="5" id="KW-0808">Transferase</keyword>
<evidence type="ECO:0000313" key="15">
    <source>
        <dbReference type="EMBL" id="TGE28107.1"/>
    </source>
</evidence>
<keyword evidence="8 15" id="KW-0418">Kinase</keyword>
<comment type="caution">
    <text evidence="15">The sequence shown here is derived from an EMBL/GenBank/DDBJ whole genome shotgun (WGS) entry which is preliminary data.</text>
</comment>
<evidence type="ECO:0000259" key="13">
    <source>
        <dbReference type="PROSITE" id="PS50109"/>
    </source>
</evidence>
<dbReference type="GO" id="GO:0000156">
    <property type="term" value="F:phosphorelay response regulator activity"/>
    <property type="evidence" value="ECO:0007669"/>
    <property type="project" value="TreeGrafter"/>
</dbReference>
<dbReference type="InterPro" id="IPR035965">
    <property type="entry name" value="PAS-like_dom_sf"/>
</dbReference>
<keyword evidence="16" id="KW-1185">Reference proteome</keyword>
<dbReference type="OrthoDB" id="9757990at2"/>
<evidence type="ECO:0000256" key="7">
    <source>
        <dbReference type="ARBA" id="ARBA00022741"/>
    </source>
</evidence>
<evidence type="ECO:0000256" key="2">
    <source>
        <dbReference type="ARBA" id="ARBA00004141"/>
    </source>
</evidence>
<keyword evidence="7" id="KW-0547">Nucleotide-binding</keyword>
<evidence type="ECO:0000256" key="8">
    <source>
        <dbReference type="ARBA" id="ARBA00022777"/>
    </source>
</evidence>
<accession>A0A4Z0QDI2</accession>
<evidence type="ECO:0000256" key="12">
    <source>
        <dbReference type="ARBA" id="ARBA00023136"/>
    </source>
</evidence>
<proteinExistence type="predicted"/>
<name>A0A4Z0QDI2_9BACT</name>
<evidence type="ECO:0000256" key="5">
    <source>
        <dbReference type="ARBA" id="ARBA00022679"/>
    </source>
</evidence>
<dbReference type="PANTHER" id="PTHR42878">
    <property type="entry name" value="TWO-COMPONENT HISTIDINE KINASE"/>
    <property type="match status" value="1"/>
</dbReference>
<keyword evidence="6" id="KW-0812">Transmembrane</keyword>